<dbReference type="InterPro" id="IPR050397">
    <property type="entry name" value="Env_Response_Regulators"/>
</dbReference>
<keyword evidence="3" id="KW-0804">Transcription</keyword>
<dbReference type="SMART" id="SM00419">
    <property type="entry name" value="HTH_CRP"/>
    <property type="match status" value="1"/>
</dbReference>
<dbReference type="SUPFAM" id="SSF46785">
    <property type="entry name" value="Winged helix' DNA-binding domain"/>
    <property type="match status" value="1"/>
</dbReference>
<feature type="domain" description="HTH crp-type" evidence="5">
    <location>
        <begin position="163"/>
        <end position="237"/>
    </location>
</feature>
<keyword evidence="1" id="KW-0805">Transcription regulation</keyword>
<dbReference type="PROSITE" id="PS51063">
    <property type="entry name" value="HTH_CRP_2"/>
    <property type="match status" value="1"/>
</dbReference>
<dbReference type="EMBL" id="CACVAY010000125">
    <property type="protein sequence ID" value="CAA6825148.1"/>
    <property type="molecule type" value="Genomic_DNA"/>
</dbReference>
<evidence type="ECO:0000313" key="6">
    <source>
        <dbReference type="EMBL" id="CAA6825148.1"/>
    </source>
</evidence>
<name>A0A6S6UAM8_9GAMM</name>
<dbReference type="InterPro" id="IPR036388">
    <property type="entry name" value="WH-like_DNA-bd_sf"/>
</dbReference>
<dbReference type="Pfam" id="PF00027">
    <property type="entry name" value="cNMP_binding"/>
    <property type="match status" value="1"/>
</dbReference>
<evidence type="ECO:0000259" key="5">
    <source>
        <dbReference type="PROSITE" id="PS51063"/>
    </source>
</evidence>
<protein>
    <submittedName>
        <fullName evidence="6">CRP/FNR family transcriptional regulator</fullName>
    </submittedName>
</protein>
<dbReference type="PROSITE" id="PS50042">
    <property type="entry name" value="CNMP_BINDING_3"/>
    <property type="match status" value="1"/>
</dbReference>
<evidence type="ECO:0000256" key="3">
    <source>
        <dbReference type="ARBA" id="ARBA00023163"/>
    </source>
</evidence>
<organism evidence="6">
    <name type="scientific">uncultured Thiotrichaceae bacterium</name>
    <dbReference type="NCBI Taxonomy" id="298394"/>
    <lineage>
        <taxon>Bacteria</taxon>
        <taxon>Pseudomonadati</taxon>
        <taxon>Pseudomonadota</taxon>
        <taxon>Gammaproteobacteria</taxon>
        <taxon>Thiotrichales</taxon>
        <taxon>Thiotrichaceae</taxon>
        <taxon>environmental samples</taxon>
    </lineage>
</organism>
<dbReference type="Pfam" id="PF13545">
    <property type="entry name" value="HTH_Crp_2"/>
    <property type="match status" value="1"/>
</dbReference>
<dbReference type="SUPFAM" id="SSF51206">
    <property type="entry name" value="cAMP-binding domain-like"/>
    <property type="match status" value="1"/>
</dbReference>
<dbReference type="InterPro" id="IPR018490">
    <property type="entry name" value="cNMP-bd_dom_sf"/>
</dbReference>
<gene>
    <name evidence="6" type="ORF">HELGO_WM23757</name>
</gene>
<dbReference type="AlphaFoldDB" id="A0A6S6UAM8"/>
<dbReference type="PANTHER" id="PTHR24567">
    <property type="entry name" value="CRP FAMILY TRANSCRIPTIONAL REGULATORY PROTEIN"/>
    <property type="match status" value="1"/>
</dbReference>
<dbReference type="InterPro" id="IPR012318">
    <property type="entry name" value="HTH_CRP"/>
</dbReference>
<dbReference type="PANTHER" id="PTHR24567:SF75">
    <property type="entry name" value="FUMARATE AND NITRATE REDUCTION REGULATORY PROTEIN"/>
    <property type="match status" value="1"/>
</dbReference>
<proteinExistence type="predicted"/>
<dbReference type="GO" id="GO:0005829">
    <property type="term" value="C:cytosol"/>
    <property type="evidence" value="ECO:0007669"/>
    <property type="project" value="TreeGrafter"/>
</dbReference>
<dbReference type="InterPro" id="IPR000595">
    <property type="entry name" value="cNMP-bd_dom"/>
</dbReference>
<dbReference type="InterPro" id="IPR014710">
    <property type="entry name" value="RmlC-like_jellyroll"/>
</dbReference>
<dbReference type="GO" id="GO:0003677">
    <property type="term" value="F:DNA binding"/>
    <property type="evidence" value="ECO:0007669"/>
    <property type="project" value="UniProtKB-KW"/>
</dbReference>
<reference evidence="6" key="1">
    <citation type="submission" date="2020-01" db="EMBL/GenBank/DDBJ databases">
        <authorList>
            <person name="Meier V. D."/>
            <person name="Meier V D."/>
        </authorList>
    </citation>
    <scope>NUCLEOTIDE SEQUENCE</scope>
    <source>
        <strain evidence="6">HLG_WM_MAG_07</strain>
    </source>
</reference>
<dbReference type="CDD" id="cd00038">
    <property type="entry name" value="CAP_ED"/>
    <property type="match status" value="1"/>
</dbReference>
<dbReference type="GO" id="GO:0003700">
    <property type="term" value="F:DNA-binding transcription factor activity"/>
    <property type="evidence" value="ECO:0007669"/>
    <property type="project" value="TreeGrafter"/>
</dbReference>
<evidence type="ECO:0000259" key="4">
    <source>
        <dbReference type="PROSITE" id="PS50042"/>
    </source>
</evidence>
<dbReference type="Gene3D" id="1.10.10.10">
    <property type="entry name" value="Winged helix-like DNA-binding domain superfamily/Winged helix DNA-binding domain"/>
    <property type="match status" value="1"/>
</dbReference>
<sequence length="245" mass="27898">MKKTLSSNPNIRLVQSKQDCGHCDIEHLCISAGMDEDSEEFNEIVKTSDSFDARERIFKRSDTVTSLYVIQSGAAKSQTTNADGRHQVVGFYFPGDLVGIETIAIKKHPCDVFALEKTWLCEVPFEKLEHLCAEHPSLQHEMFMRMGERIYHDEYSCLLRRDETADKRVLSFITELYKKLEGSKYIKGTSIHLPMTKTDLSSYLGLQPETLSRTLKHLQAKGYIVNSASQIEILDFEGINQVVEN</sequence>
<dbReference type="PRINTS" id="PR00034">
    <property type="entry name" value="HTHCRP"/>
</dbReference>
<dbReference type="InterPro" id="IPR036390">
    <property type="entry name" value="WH_DNA-bd_sf"/>
</dbReference>
<dbReference type="Gene3D" id="2.60.120.10">
    <property type="entry name" value="Jelly Rolls"/>
    <property type="match status" value="1"/>
</dbReference>
<accession>A0A6S6UAM8</accession>
<feature type="domain" description="Cyclic nucleotide-binding" evidence="4">
    <location>
        <begin position="51"/>
        <end position="99"/>
    </location>
</feature>
<evidence type="ECO:0000256" key="1">
    <source>
        <dbReference type="ARBA" id="ARBA00023015"/>
    </source>
</evidence>
<dbReference type="SMART" id="SM00100">
    <property type="entry name" value="cNMP"/>
    <property type="match status" value="1"/>
</dbReference>
<keyword evidence="2" id="KW-0238">DNA-binding</keyword>
<evidence type="ECO:0000256" key="2">
    <source>
        <dbReference type="ARBA" id="ARBA00023125"/>
    </source>
</evidence>